<organism evidence="8 9">
    <name type="scientific">Fragilariopsis cylindrus CCMP1102</name>
    <dbReference type="NCBI Taxonomy" id="635003"/>
    <lineage>
        <taxon>Eukaryota</taxon>
        <taxon>Sar</taxon>
        <taxon>Stramenopiles</taxon>
        <taxon>Ochrophyta</taxon>
        <taxon>Bacillariophyta</taxon>
        <taxon>Bacillariophyceae</taxon>
        <taxon>Bacillariophycidae</taxon>
        <taxon>Bacillariales</taxon>
        <taxon>Bacillariaceae</taxon>
        <taxon>Fragilariopsis</taxon>
    </lineage>
</organism>
<dbReference type="InterPro" id="IPR045176">
    <property type="entry name" value="Got1"/>
</dbReference>
<dbReference type="GO" id="GO:0005829">
    <property type="term" value="C:cytosol"/>
    <property type="evidence" value="ECO:0007669"/>
    <property type="project" value="GOC"/>
</dbReference>
<dbReference type="GO" id="GO:0000139">
    <property type="term" value="C:Golgi membrane"/>
    <property type="evidence" value="ECO:0007669"/>
    <property type="project" value="UniProtKB-SubCell"/>
</dbReference>
<evidence type="ECO:0000256" key="4">
    <source>
        <dbReference type="ARBA" id="ARBA00023034"/>
    </source>
</evidence>
<dbReference type="AlphaFoldDB" id="A0A1E7FXB0"/>
<gene>
    <name evidence="8" type="ORF">FRACYDRAFT_144916</name>
</gene>
<comment type="similarity">
    <text evidence="6">Belongs to the GOT1 family.</text>
</comment>
<dbReference type="GO" id="GO:0006888">
    <property type="term" value="P:endoplasmic reticulum to Golgi vesicle-mediated transport"/>
    <property type="evidence" value="ECO:0007669"/>
    <property type="project" value="InterPro"/>
</dbReference>
<evidence type="ECO:0000313" key="8">
    <source>
        <dbReference type="EMBL" id="OEU22775.1"/>
    </source>
</evidence>
<keyword evidence="4" id="KW-0333">Golgi apparatus</keyword>
<keyword evidence="5 7" id="KW-0472">Membrane</keyword>
<evidence type="ECO:0000256" key="5">
    <source>
        <dbReference type="ARBA" id="ARBA00023136"/>
    </source>
</evidence>
<keyword evidence="2 7" id="KW-0812">Transmembrane</keyword>
<dbReference type="PANTHER" id="PTHR21493:SF9">
    <property type="entry name" value="GOLGI TRANSPORT PROTEIN 1-RELATED"/>
    <property type="match status" value="1"/>
</dbReference>
<feature type="non-terminal residue" evidence="8">
    <location>
        <position position="112"/>
    </location>
</feature>
<accession>A0A1E7FXB0</accession>
<dbReference type="FunCoup" id="A0A1E7FXB0">
    <property type="interactions" value="37"/>
</dbReference>
<dbReference type="KEGG" id="fcy:FRACYDRAFT_144916"/>
<evidence type="ECO:0000256" key="2">
    <source>
        <dbReference type="ARBA" id="ARBA00022692"/>
    </source>
</evidence>
<keyword evidence="9" id="KW-1185">Reference proteome</keyword>
<reference evidence="8 9" key="1">
    <citation type="submission" date="2016-09" db="EMBL/GenBank/DDBJ databases">
        <title>Extensive genetic diversity and differential bi-allelic expression allows diatom success in the polar Southern Ocean.</title>
        <authorList>
            <consortium name="DOE Joint Genome Institute"/>
            <person name="Mock T."/>
            <person name="Otillar R.P."/>
            <person name="Strauss J."/>
            <person name="Dupont C."/>
            <person name="Frickenhaus S."/>
            <person name="Maumus F."/>
            <person name="Mcmullan M."/>
            <person name="Sanges R."/>
            <person name="Schmutz J."/>
            <person name="Toseland A."/>
            <person name="Valas R."/>
            <person name="Veluchamy A."/>
            <person name="Ward B.J."/>
            <person name="Allen A."/>
            <person name="Barry K."/>
            <person name="Falciatore A."/>
            <person name="Ferrante M."/>
            <person name="Fortunato A.E."/>
            <person name="Gloeckner G."/>
            <person name="Gruber A."/>
            <person name="Hipkin R."/>
            <person name="Janech M."/>
            <person name="Kroth P."/>
            <person name="Leese F."/>
            <person name="Lindquist E."/>
            <person name="Lyon B.R."/>
            <person name="Martin J."/>
            <person name="Mayer C."/>
            <person name="Parker M."/>
            <person name="Quesneville H."/>
            <person name="Raymond J."/>
            <person name="Uhlig C."/>
            <person name="Valentin K.U."/>
            <person name="Worden A.Z."/>
            <person name="Armbrust E.V."/>
            <person name="Bowler C."/>
            <person name="Green B."/>
            <person name="Moulton V."/>
            <person name="Van Oosterhout C."/>
            <person name="Grigoriev I."/>
        </authorList>
    </citation>
    <scope>NUCLEOTIDE SEQUENCE [LARGE SCALE GENOMIC DNA]</scope>
    <source>
        <strain evidence="8 9">CCMP1102</strain>
    </source>
</reference>
<protein>
    <submittedName>
        <fullName evidence="8">Got1-like protein</fullName>
    </submittedName>
</protein>
<comment type="subcellular location">
    <subcellularLocation>
        <location evidence="1">Golgi apparatus membrane</location>
        <topology evidence="1">Multi-pass membrane protein</topology>
    </subcellularLocation>
</comment>
<dbReference type="InParanoid" id="A0A1E7FXB0"/>
<dbReference type="PANTHER" id="PTHR21493">
    <property type="entry name" value="CGI-141-RELATED/LIPASE CONTAINING PROTEIN"/>
    <property type="match status" value="1"/>
</dbReference>
<dbReference type="GO" id="GO:0042147">
    <property type="term" value="P:retrograde transport, endosome to Golgi"/>
    <property type="evidence" value="ECO:0007669"/>
    <property type="project" value="InterPro"/>
</dbReference>
<dbReference type="Pfam" id="PF04178">
    <property type="entry name" value="Got1"/>
    <property type="match status" value="1"/>
</dbReference>
<dbReference type="EMBL" id="KV784353">
    <property type="protein sequence ID" value="OEU22775.1"/>
    <property type="molecule type" value="Genomic_DNA"/>
</dbReference>
<dbReference type="OrthoDB" id="204784at2759"/>
<evidence type="ECO:0000256" key="6">
    <source>
        <dbReference type="ARBA" id="ARBA00025799"/>
    </source>
</evidence>
<sequence length="112" mass="12061">RKIGLPLLGIGAALTLLGVSLFFNKMLMRLGNLFFVAGVPMTIGPGRTAGYFFQPKKARATACLSLGIILVFAGRPILGILLEVFGFINLFGNMFPLAFAIMKQMPFIGPLL</sequence>
<evidence type="ECO:0000256" key="3">
    <source>
        <dbReference type="ARBA" id="ARBA00022989"/>
    </source>
</evidence>
<evidence type="ECO:0000256" key="7">
    <source>
        <dbReference type="SAM" id="Phobius"/>
    </source>
</evidence>
<evidence type="ECO:0000313" key="9">
    <source>
        <dbReference type="Proteomes" id="UP000095751"/>
    </source>
</evidence>
<dbReference type="Proteomes" id="UP000095751">
    <property type="component" value="Unassembled WGS sequence"/>
</dbReference>
<dbReference type="InterPro" id="IPR007305">
    <property type="entry name" value="Vesicle_transpt_Got1/SFT2"/>
</dbReference>
<proteinExistence type="inferred from homology"/>
<feature type="transmembrane region" description="Helical" evidence="7">
    <location>
        <begin position="7"/>
        <end position="27"/>
    </location>
</feature>
<feature type="transmembrane region" description="Helical" evidence="7">
    <location>
        <begin position="60"/>
        <end position="78"/>
    </location>
</feature>
<feature type="non-terminal residue" evidence="8">
    <location>
        <position position="1"/>
    </location>
</feature>
<keyword evidence="3 7" id="KW-1133">Transmembrane helix</keyword>
<name>A0A1E7FXB0_9STRA</name>
<evidence type="ECO:0000256" key="1">
    <source>
        <dbReference type="ARBA" id="ARBA00004653"/>
    </source>
</evidence>
<feature type="transmembrane region" description="Helical" evidence="7">
    <location>
        <begin position="33"/>
        <end position="53"/>
    </location>
</feature>